<dbReference type="Pfam" id="PF07530">
    <property type="entry name" value="PRE_C2HC"/>
    <property type="match status" value="1"/>
</dbReference>
<evidence type="ECO:0000259" key="2">
    <source>
        <dbReference type="Pfam" id="PF07530"/>
    </source>
</evidence>
<reference evidence="3 4" key="1">
    <citation type="submission" date="2023-01" db="EMBL/GenBank/DDBJ databases">
        <authorList>
            <person name="Whitehead M."/>
        </authorList>
    </citation>
    <scope>NUCLEOTIDE SEQUENCE [LARGE SCALE GENOMIC DNA]</scope>
</reference>
<feature type="region of interest" description="Disordered" evidence="1">
    <location>
        <begin position="1"/>
        <end position="68"/>
    </location>
</feature>
<protein>
    <recommendedName>
        <fullName evidence="2">Pre-C2HC domain-containing protein</fullName>
    </recommendedName>
</protein>
<sequence length="404" mass="45105">MTKRKKRSSNPPSTKRGPQRTQPKSPTPSSESVNSVDSWHSSSSESSTTRSPTPELCENKPTNNSANDIKTLRIPPILIQTCEENPWRKIAKNLYSIQGLDKVSAKTTSIPWQIQLNCPEETSFRLVQKFLTENKIDYHTFALPQEKSLKIAIKGIPIDVTEDELSKELFDIGFEPNFIRAFQKGDKRIPIHMVSLKRSPNVKDIFTISNLFYVKVIVEPYRSSGPAQCFSCQRFGHSSLQCGHTPRCVKCGNNHASSACTKDKDTKATCCNCNGDHTANYRGCPSYTEIVKQKSTQIQNSFKKNKPTEILSKTYDLNTSQQPASHKTYSAVTKNTTGSHNPDNIRNTLNPTTAKEPTISATQILKIIKQLLSTIQDCVDNFAKETILSTIMSIIDSVSLNQDG</sequence>
<evidence type="ECO:0000313" key="4">
    <source>
        <dbReference type="Proteomes" id="UP001160148"/>
    </source>
</evidence>
<dbReference type="Proteomes" id="UP001160148">
    <property type="component" value="Unassembled WGS sequence"/>
</dbReference>
<dbReference type="InterPro" id="IPR006579">
    <property type="entry name" value="Pre_C2HC_dom"/>
</dbReference>
<evidence type="ECO:0000256" key="1">
    <source>
        <dbReference type="SAM" id="MobiDB-lite"/>
    </source>
</evidence>
<accession>A0AAV0Y987</accession>
<feature type="domain" description="Pre-C2HC" evidence="2">
    <location>
        <begin position="165"/>
        <end position="222"/>
    </location>
</feature>
<dbReference type="EMBL" id="CARXXK010001374">
    <property type="protein sequence ID" value="CAI6375866.1"/>
    <property type="molecule type" value="Genomic_DNA"/>
</dbReference>
<name>A0AAV0Y987_9HEMI</name>
<dbReference type="AlphaFoldDB" id="A0AAV0Y987"/>
<keyword evidence="4" id="KW-1185">Reference proteome</keyword>
<comment type="caution">
    <text evidence="3">The sequence shown here is derived from an EMBL/GenBank/DDBJ whole genome shotgun (WGS) entry which is preliminary data.</text>
</comment>
<evidence type="ECO:0000313" key="3">
    <source>
        <dbReference type="EMBL" id="CAI6375866.1"/>
    </source>
</evidence>
<organism evidence="3 4">
    <name type="scientific">Macrosiphum euphorbiae</name>
    <name type="common">potato aphid</name>
    <dbReference type="NCBI Taxonomy" id="13131"/>
    <lineage>
        <taxon>Eukaryota</taxon>
        <taxon>Metazoa</taxon>
        <taxon>Ecdysozoa</taxon>
        <taxon>Arthropoda</taxon>
        <taxon>Hexapoda</taxon>
        <taxon>Insecta</taxon>
        <taxon>Pterygota</taxon>
        <taxon>Neoptera</taxon>
        <taxon>Paraneoptera</taxon>
        <taxon>Hemiptera</taxon>
        <taxon>Sternorrhyncha</taxon>
        <taxon>Aphidomorpha</taxon>
        <taxon>Aphidoidea</taxon>
        <taxon>Aphididae</taxon>
        <taxon>Macrosiphini</taxon>
        <taxon>Macrosiphum</taxon>
    </lineage>
</organism>
<gene>
    <name evidence="3" type="ORF">MEUPH1_LOCUS29311</name>
</gene>
<dbReference type="PANTHER" id="PTHR33273">
    <property type="entry name" value="DOMAIN-CONTAINING PROTEIN, PUTATIVE-RELATED"/>
    <property type="match status" value="1"/>
</dbReference>
<dbReference type="PANTHER" id="PTHR33273:SF2">
    <property type="entry name" value="ENDONUCLEASE_EXONUCLEASE_PHOSPHATASE DOMAIN-CONTAINING PROTEIN"/>
    <property type="match status" value="1"/>
</dbReference>
<proteinExistence type="predicted"/>
<feature type="compositionally biased region" description="Low complexity" evidence="1">
    <location>
        <begin position="28"/>
        <end position="55"/>
    </location>
</feature>